<evidence type="ECO:0000256" key="1">
    <source>
        <dbReference type="SAM" id="MobiDB-lite"/>
    </source>
</evidence>
<proteinExistence type="predicted"/>
<keyword evidence="2" id="KW-0812">Transmembrane</keyword>
<organism evidence="3 4">
    <name type="scientific">Streptomyces tauricus</name>
    <dbReference type="NCBI Taxonomy" id="68274"/>
    <lineage>
        <taxon>Bacteria</taxon>
        <taxon>Bacillati</taxon>
        <taxon>Actinomycetota</taxon>
        <taxon>Actinomycetes</taxon>
        <taxon>Kitasatosporales</taxon>
        <taxon>Streptomycetaceae</taxon>
        <taxon>Streptomyces</taxon>
        <taxon>Streptomyces aurantiacus group</taxon>
    </lineage>
</organism>
<sequence>MARSAWQRLRKLTRTYEQGADSTGITDDEADGRLPDATEPPQESTEEAPHTPQKSSDATLIGVVFLLALLLISSLLALAAAAASGKLELPWGNIITIALGLVGAICLVALTWWVQGTLRRRRSRPTEGNPRAGRTEDDQNSVGTQ</sequence>
<keyword evidence="2" id="KW-1133">Transmembrane helix</keyword>
<feature type="region of interest" description="Disordered" evidence="1">
    <location>
        <begin position="119"/>
        <end position="145"/>
    </location>
</feature>
<name>A0ABZ1JEK0_9ACTN</name>
<dbReference type="EMBL" id="CP108133">
    <property type="protein sequence ID" value="WTP50031.1"/>
    <property type="molecule type" value="Genomic_DNA"/>
</dbReference>
<protein>
    <recommendedName>
        <fullName evidence="5">Integral membrane protein</fullName>
    </recommendedName>
</protein>
<evidence type="ECO:0000313" key="4">
    <source>
        <dbReference type="Proteomes" id="UP001432166"/>
    </source>
</evidence>
<reference evidence="3" key="1">
    <citation type="submission" date="2022-10" db="EMBL/GenBank/DDBJ databases">
        <title>The complete genomes of actinobacterial strains from the NBC collection.</title>
        <authorList>
            <person name="Joergensen T.S."/>
            <person name="Alvarez Arevalo M."/>
            <person name="Sterndorff E.B."/>
            <person name="Faurdal D."/>
            <person name="Vuksanovic O."/>
            <person name="Mourched A.-S."/>
            <person name="Charusanti P."/>
            <person name="Shaw S."/>
            <person name="Blin K."/>
            <person name="Weber T."/>
        </authorList>
    </citation>
    <scope>NUCLEOTIDE SEQUENCE</scope>
    <source>
        <strain evidence="3">NBC_00189</strain>
    </source>
</reference>
<gene>
    <name evidence="3" type="ORF">OG288_17960</name>
</gene>
<feature type="region of interest" description="Disordered" evidence="1">
    <location>
        <begin position="17"/>
        <end position="56"/>
    </location>
</feature>
<keyword evidence="4" id="KW-1185">Reference proteome</keyword>
<dbReference type="Proteomes" id="UP001432166">
    <property type="component" value="Chromosome"/>
</dbReference>
<feature type="transmembrane region" description="Helical" evidence="2">
    <location>
        <begin position="94"/>
        <end position="114"/>
    </location>
</feature>
<evidence type="ECO:0000313" key="3">
    <source>
        <dbReference type="EMBL" id="WTP50031.1"/>
    </source>
</evidence>
<feature type="transmembrane region" description="Helical" evidence="2">
    <location>
        <begin position="60"/>
        <end position="82"/>
    </location>
</feature>
<evidence type="ECO:0008006" key="5">
    <source>
        <dbReference type="Google" id="ProtNLM"/>
    </source>
</evidence>
<keyword evidence="2" id="KW-0472">Membrane</keyword>
<dbReference type="RefSeq" id="WP_328937831.1">
    <property type="nucleotide sequence ID" value="NZ_CP108133.1"/>
</dbReference>
<accession>A0ABZ1JEK0</accession>
<evidence type="ECO:0000256" key="2">
    <source>
        <dbReference type="SAM" id="Phobius"/>
    </source>
</evidence>